<evidence type="ECO:0000313" key="5">
    <source>
        <dbReference type="Proteomes" id="UP001589774"/>
    </source>
</evidence>
<gene>
    <name evidence="4" type="primary">epsC</name>
    <name evidence="4" type="ORF">ACFFI0_15920</name>
</gene>
<dbReference type="InterPro" id="IPR042122">
    <property type="entry name" value="Ser_AcTrfase_N_sf"/>
</dbReference>
<dbReference type="Gene3D" id="2.160.10.10">
    <property type="entry name" value="Hexapeptide repeat proteins"/>
    <property type="match status" value="1"/>
</dbReference>
<dbReference type="Proteomes" id="UP001589774">
    <property type="component" value="Unassembled WGS sequence"/>
</dbReference>
<name>A0ABV6HNZ1_9SPHI</name>
<dbReference type="InterPro" id="IPR053376">
    <property type="entry name" value="Serine_acetyltransferase"/>
</dbReference>
<dbReference type="Gene3D" id="1.10.3130.10">
    <property type="entry name" value="serine acetyltransferase, domain 1"/>
    <property type="match status" value="1"/>
</dbReference>
<dbReference type="NCBIfam" id="NF041874">
    <property type="entry name" value="EPS_EpsC"/>
    <property type="match status" value="1"/>
</dbReference>
<evidence type="ECO:0000256" key="1">
    <source>
        <dbReference type="ARBA" id="ARBA00022605"/>
    </source>
</evidence>
<organism evidence="4 5">
    <name type="scientific">Olivibacter oleidegradans</name>
    <dbReference type="NCBI Taxonomy" id="760123"/>
    <lineage>
        <taxon>Bacteria</taxon>
        <taxon>Pseudomonadati</taxon>
        <taxon>Bacteroidota</taxon>
        <taxon>Sphingobacteriia</taxon>
        <taxon>Sphingobacteriales</taxon>
        <taxon>Sphingobacteriaceae</taxon>
        <taxon>Olivibacter</taxon>
    </lineage>
</organism>
<dbReference type="EMBL" id="JBHLWO010000002">
    <property type="protein sequence ID" value="MFC0319810.1"/>
    <property type="molecule type" value="Genomic_DNA"/>
</dbReference>
<dbReference type="RefSeq" id="WP_130855692.1">
    <property type="nucleotide sequence ID" value="NZ_JBHLWO010000002.1"/>
</dbReference>
<evidence type="ECO:0000313" key="4">
    <source>
        <dbReference type="EMBL" id="MFC0319810.1"/>
    </source>
</evidence>
<evidence type="ECO:0000256" key="2">
    <source>
        <dbReference type="ARBA" id="ARBA00022679"/>
    </source>
</evidence>
<proteinExistence type="predicted"/>
<keyword evidence="1" id="KW-0028">Amino-acid biosynthesis</keyword>
<keyword evidence="5" id="KW-1185">Reference proteome</keyword>
<reference evidence="4 5" key="1">
    <citation type="submission" date="2024-09" db="EMBL/GenBank/DDBJ databases">
        <authorList>
            <person name="Sun Q."/>
            <person name="Mori K."/>
        </authorList>
    </citation>
    <scope>NUCLEOTIDE SEQUENCE [LARGE SCALE GENOMIC DNA]</scope>
    <source>
        <strain evidence="4 5">CCM 7765</strain>
    </source>
</reference>
<dbReference type="SUPFAM" id="SSF51161">
    <property type="entry name" value="Trimeric LpxA-like enzymes"/>
    <property type="match status" value="1"/>
</dbReference>
<keyword evidence="2" id="KW-0808">Transferase</keyword>
<dbReference type="CDD" id="cd03354">
    <property type="entry name" value="LbH_SAT"/>
    <property type="match status" value="1"/>
</dbReference>
<dbReference type="InterPro" id="IPR011004">
    <property type="entry name" value="Trimer_LpxA-like_sf"/>
</dbReference>
<dbReference type="InterPro" id="IPR045304">
    <property type="entry name" value="LbH_SAT"/>
</dbReference>
<comment type="caution">
    <text evidence="4">The sequence shown here is derived from an EMBL/GenBank/DDBJ whole genome shotgun (WGS) entry which is preliminary data.</text>
</comment>
<evidence type="ECO:0000256" key="3">
    <source>
        <dbReference type="ARBA" id="ARBA00023315"/>
    </source>
</evidence>
<sequence>MSEDFLQHIYEKQHRVEVVPSNKVIAEWAFNLLDLIYPERLTSPKQSLTGIRERFLSLQSDLVKLLDATKACKDCNNQAVAAIFFERVPDLYRVMNTDVEAILNGDPASRSKFEIIRTYPGFLAISLYRIAHALFKLEVPLIPRILTEHAHSLTGIDIHPGAEIGEYLYIDHGTGIVIGETTVIGNHVKLYQGVTLGALSVEKFMANTKRHPTIEDYVIIYAGATILGGDTVVGTHSTIGGNVWLTKSVPAGSTVYHQSTIKVVEAGIGSTIVDPGKK</sequence>
<accession>A0ABV6HNZ1</accession>
<protein>
    <submittedName>
        <fullName evidence="4">Serine O-acetyltransferase EpsC</fullName>
    </submittedName>
</protein>
<dbReference type="PANTHER" id="PTHR42811">
    <property type="entry name" value="SERINE ACETYLTRANSFERASE"/>
    <property type="match status" value="1"/>
</dbReference>
<keyword evidence="3" id="KW-0012">Acyltransferase</keyword>